<dbReference type="GO" id="GO:0005886">
    <property type="term" value="C:plasma membrane"/>
    <property type="evidence" value="ECO:0007669"/>
    <property type="project" value="UniProtKB-SubCell"/>
</dbReference>
<dbReference type="InterPro" id="IPR025966">
    <property type="entry name" value="OppC_N"/>
</dbReference>
<feature type="transmembrane region" description="Helical" evidence="9">
    <location>
        <begin position="147"/>
        <end position="165"/>
    </location>
</feature>
<evidence type="ECO:0000256" key="5">
    <source>
        <dbReference type="ARBA" id="ARBA00022856"/>
    </source>
</evidence>
<protein>
    <submittedName>
        <fullName evidence="11">D-ala-D-ala transporter subunit membrane component of ABC superfamily</fullName>
    </submittedName>
</protein>
<name>A0A0K2VRC8_MESPL</name>
<feature type="transmembrane region" description="Helical" evidence="9">
    <location>
        <begin position="119"/>
        <end position="141"/>
    </location>
</feature>
<dbReference type="InterPro" id="IPR035906">
    <property type="entry name" value="MetI-like_sf"/>
</dbReference>
<dbReference type="Proteomes" id="UP000182888">
    <property type="component" value="Unassembled WGS sequence"/>
</dbReference>
<dbReference type="Pfam" id="PF00528">
    <property type="entry name" value="BPD_transp_1"/>
    <property type="match status" value="1"/>
</dbReference>
<keyword evidence="5" id="KW-0571">Peptide transport</keyword>
<dbReference type="Gene3D" id="1.10.3720.10">
    <property type="entry name" value="MetI-like"/>
    <property type="match status" value="1"/>
</dbReference>
<evidence type="ECO:0000256" key="9">
    <source>
        <dbReference type="RuleBase" id="RU363032"/>
    </source>
</evidence>
<comment type="similarity">
    <text evidence="9">Belongs to the binding-protein-dependent transport system permease family.</text>
</comment>
<comment type="subcellular location">
    <subcellularLocation>
        <location evidence="1 9">Cell membrane</location>
        <topology evidence="1 9">Multi-pass membrane protein</topology>
    </subcellularLocation>
</comment>
<dbReference type="PANTHER" id="PTHR43386">
    <property type="entry name" value="OLIGOPEPTIDE TRANSPORT SYSTEM PERMEASE PROTEIN APPC"/>
    <property type="match status" value="1"/>
</dbReference>
<feature type="transmembrane region" description="Helical" evidence="9">
    <location>
        <begin position="205"/>
        <end position="230"/>
    </location>
</feature>
<dbReference type="GO" id="GO:0015031">
    <property type="term" value="P:protein transport"/>
    <property type="evidence" value="ECO:0007669"/>
    <property type="project" value="UniProtKB-KW"/>
</dbReference>
<dbReference type="InterPro" id="IPR000515">
    <property type="entry name" value="MetI-like"/>
</dbReference>
<dbReference type="InterPro" id="IPR050366">
    <property type="entry name" value="BP-dependent_transpt_permease"/>
</dbReference>
<keyword evidence="8 9" id="KW-0472">Membrane</keyword>
<dbReference type="GO" id="GO:0055085">
    <property type="term" value="P:transmembrane transport"/>
    <property type="evidence" value="ECO:0007669"/>
    <property type="project" value="InterPro"/>
</dbReference>
<dbReference type="EMBL" id="CCND01000005">
    <property type="protein sequence ID" value="CDX51279.1"/>
    <property type="molecule type" value="Genomic_DNA"/>
</dbReference>
<organism evidence="11 12">
    <name type="scientific">Mesorhizobium plurifarium</name>
    <dbReference type="NCBI Taxonomy" id="69974"/>
    <lineage>
        <taxon>Bacteria</taxon>
        <taxon>Pseudomonadati</taxon>
        <taxon>Pseudomonadota</taxon>
        <taxon>Alphaproteobacteria</taxon>
        <taxon>Hyphomicrobiales</taxon>
        <taxon>Phyllobacteriaceae</taxon>
        <taxon>Mesorhizobium</taxon>
    </lineage>
</organism>
<evidence type="ECO:0000256" key="7">
    <source>
        <dbReference type="ARBA" id="ARBA00022989"/>
    </source>
</evidence>
<proteinExistence type="inferred from homology"/>
<evidence type="ECO:0000256" key="4">
    <source>
        <dbReference type="ARBA" id="ARBA00022692"/>
    </source>
</evidence>
<feature type="transmembrane region" description="Helical" evidence="9">
    <location>
        <begin position="82"/>
        <end position="107"/>
    </location>
</feature>
<evidence type="ECO:0000256" key="8">
    <source>
        <dbReference type="ARBA" id="ARBA00023136"/>
    </source>
</evidence>
<feature type="transmembrane region" description="Helical" evidence="9">
    <location>
        <begin position="20"/>
        <end position="39"/>
    </location>
</feature>
<evidence type="ECO:0000259" key="10">
    <source>
        <dbReference type="PROSITE" id="PS50928"/>
    </source>
</evidence>
<evidence type="ECO:0000313" key="11">
    <source>
        <dbReference type="EMBL" id="CDX51279.1"/>
    </source>
</evidence>
<accession>A0A0K2VRC8</accession>
<keyword evidence="4 9" id="KW-0812">Transmembrane</keyword>
<dbReference type="PROSITE" id="PS50928">
    <property type="entry name" value="ABC_TM1"/>
    <property type="match status" value="1"/>
</dbReference>
<feature type="transmembrane region" description="Helical" evidence="9">
    <location>
        <begin position="261"/>
        <end position="281"/>
    </location>
</feature>
<dbReference type="SUPFAM" id="SSF161098">
    <property type="entry name" value="MetI-like"/>
    <property type="match status" value="1"/>
</dbReference>
<keyword evidence="3" id="KW-1003">Cell membrane</keyword>
<feature type="domain" description="ABC transmembrane type-1" evidence="10">
    <location>
        <begin position="78"/>
        <end position="274"/>
    </location>
</feature>
<keyword evidence="7 9" id="KW-1133">Transmembrane helix</keyword>
<keyword evidence="6" id="KW-0653">Protein transport</keyword>
<evidence type="ECO:0000256" key="3">
    <source>
        <dbReference type="ARBA" id="ARBA00022475"/>
    </source>
</evidence>
<dbReference type="Pfam" id="PF12911">
    <property type="entry name" value="OppC_N"/>
    <property type="match status" value="1"/>
</dbReference>
<dbReference type="PANTHER" id="PTHR43386:SF1">
    <property type="entry name" value="D,D-DIPEPTIDE TRANSPORT SYSTEM PERMEASE PROTEIN DDPC-RELATED"/>
    <property type="match status" value="1"/>
</dbReference>
<reference evidence="12" key="1">
    <citation type="submission" date="2014-08" db="EMBL/GenBank/DDBJ databases">
        <authorList>
            <person name="Edwards T."/>
        </authorList>
    </citation>
    <scope>NUCLEOTIDE SEQUENCE [LARGE SCALE GENOMIC DNA]</scope>
</reference>
<dbReference type="CDD" id="cd06261">
    <property type="entry name" value="TM_PBP2"/>
    <property type="match status" value="1"/>
</dbReference>
<keyword evidence="2 9" id="KW-0813">Transport</keyword>
<evidence type="ECO:0000313" key="12">
    <source>
        <dbReference type="Proteomes" id="UP000182888"/>
    </source>
</evidence>
<evidence type="ECO:0000256" key="6">
    <source>
        <dbReference type="ARBA" id="ARBA00022927"/>
    </source>
</evidence>
<dbReference type="AlphaFoldDB" id="A0A0K2VRC8"/>
<evidence type="ECO:0000256" key="1">
    <source>
        <dbReference type="ARBA" id="ARBA00004651"/>
    </source>
</evidence>
<evidence type="ECO:0000256" key="2">
    <source>
        <dbReference type="ARBA" id="ARBA00022448"/>
    </source>
</evidence>
<dbReference type="GO" id="GO:0015833">
    <property type="term" value="P:peptide transport"/>
    <property type="evidence" value="ECO:0007669"/>
    <property type="project" value="UniProtKB-KW"/>
</dbReference>
<gene>
    <name evidence="11" type="primary">ddpC</name>
    <name evidence="11" type="ORF">MPL1032_130228</name>
</gene>
<sequence>MSSKLGLLIRLAVIRPRFAIGYLIVVASVLLAILAPVIAPYSPTEADSVSFLQPPSAAHLFGTDNVGMDIFSRSIYAPRIDLTIAILGTLLSALVGSSIGAVVGFYSSGRGIRVWLSFAIMRAADVLQAFPVFVFAIALVASLGQSIQTVVLAIAFVNAPIYLRLMRSQVLSIRSMRYVEASQVNGLSDLQTIVRHVIPNAMAPVLAQLSVNIGWGILLTAALSFVGAGVRAPTPEWGSMIAMGFQNVVTGQWWPSMFPGAMLAITVFGFSLVGASIEVLADPSKRRQLLSEARERIGPTAADVPAGEG</sequence>